<sequence length="119" mass="13602">MTRPPYSPAVDGRPFPGEIVWTWVAFEEGSRAGKDRPVLVLAVDGARITALPLRTRTDQQRRKQVWMDLGSGDWDRSGRSSEVQLNRVLTVSVYDVRRQGAELDEDLFAEVVRASRRYR</sequence>
<reference evidence="3 4" key="1">
    <citation type="submission" date="2018-11" db="EMBL/GenBank/DDBJ databases">
        <authorList>
            <person name="Li F."/>
        </authorList>
    </citation>
    <scope>NUCLEOTIDE SEQUENCE [LARGE SCALE GENOMIC DNA]</scope>
    <source>
        <strain evidence="3 4">Gsoil 097</strain>
    </source>
</reference>
<evidence type="ECO:0000313" key="3">
    <source>
        <dbReference type="EMBL" id="RNL64196.1"/>
    </source>
</evidence>
<keyword evidence="2" id="KW-1277">Toxin-antitoxin system</keyword>
<proteinExistence type="inferred from homology"/>
<dbReference type="Pfam" id="PF02452">
    <property type="entry name" value="PemK_toxin"/>
    <property type="match status" value="1"/>
</dbReference>
<dbReference type="InterPro" id="IPR011067">
    <property type="entry name" value="Plasmid_toxin/cell-grow_inhib"/>
</dbReference>
<dbReference type="InterPro" id="IPR003477">
    <property type="entry name" value="PemK-like"/>
</dbReference>
<accession>A0A3N0CMB1</accession>
<comment type="caution">
    <text evidence="3">The sequence shown here is derived from an EMBL/GenBank/DDBJ whole genome shotgun (WGS) entry which is preliminary data.</text>
</comment>
<dbReference type="Proteomes" id="UP000267128">
    <property type="component" value="Unassembled WGS sequence"/>
</dbReference>
<name>A0A3N0CMB1_9ACTN</name>
<evidence type="ECO:0000256" key="1">
    <source>
        <dbReference type="ARBA" id="ARBA00007521"/>
    </source>
</evidence>
<protein>
    <submittedName>
        <fullName evidence="3">Type II toxin-antitoxin system PemK/MazF family toxin</fullName>
    </submittedName>
</protein>
<evidence type="ECO:0000256" key="2">
    <source>
        <dbReference type="ARBA" id="ARBA00022649"/>
    </source>
</evidence>
<dbReference type="Gene3D" id="2.30.30.110">
    <property type="match status" value="1"/>
</dbReference>
<dbReference type="OrthoDB" id="5184628at2"/>
<dbReference type="AlphaFoldDB" id="A0A3N0CMB1"/>
<comment type="similarity">
    <text evidence="1">Belongs to the PemK/MazF family.</text>
</comment>
<dbReference type="EMBL" id="RJSE01000005">
    <property type="protein sequence ID" value="RNL64196.1"/>
    <property type="molecule type" value="Genomic_DNA"/>
</dbReference>
<dbReference type="SUPFAM" id="SSF50118">
    <property type="entry name" value="Cell growth inhibitor/plasmid maintenance toxic component"/>
    <property type="match status" value="1"/>
</dbReference>
<evidence type="ECO:0000313" key="4">
    <source>
        <dbReference type="Proteomes" id="UP000267128"/>
    </source>
</evidence>
<gene>
    <name evidence="3" type="ORF">EFK50_06590</name>
</gene>
<organism evidence="3 4">
    <name type="scientific">Nocardioides marmoriginsengisoli</name>
    <dbReference type="NCBI Taxonomy" id="661483"/>
    <lineage>
        <taxon>Bacteria</taxon>
        <taxon>Bacillati</taxon>
        <taxon>Actinomycetota</taxon>
        <taxon>Actinomycetes</taxon>
        <taxon>Propionibacteriales</taxon>
        <taxon>Nocardioidaceae</taxon>
        <taxon>Nocardioides</taxon>
    </lineage>
</organism>
<keyword evidence="4" id="KW-1185">Reference proteome</keyword>
<dbReference type="GO" id="GO:0003677">
    <property type="term" value="F:DNA binding"/>
    <property type="evidence" value="ECO:0007669"/>
    <property type="project" value="InterPro"/>
</dbReference>